<dbReference type="NCBIfam" id="NF041260">
    <property type="entry name" value="actino_IHF"/>
    <property type="match status" value="1"/>
</dbReference>
<evidence type="ECO:0000313" key="4">
    <source>
        <dbReference type="Proteomes" id="UP000008221"/>
    </source>
</evidence>
<dbReference type="InParanoid" id="A0LUF6"/>
<organism evidence="3 4">
    <name type="scientific">Acidothermus cellulolyticus (strain ATCC 43068 / DSM 8971 / 11B)</name>
    <dbReference type="NCBI Taxonomy" id="351607"/>
    <lineage>
        <taxon>Bacteria</taxon>
        <taxon>Bacillati</taxon>
        <taxon>Actinomycetota</taxon>
        <taxon>Actinomycetes</taxon>
        <taxon>Acidothermales</taxon>
        <taxon>Acidothermaceae</taxon>
        <taxon>Acidothermus</taxon>
    </lineage>
</organism>
<accession>A0LUF6</accession>
<dbReference type="Gene3D" id="1.10.8.50">
    <property type="match status" value="1"/>
</dbReference>
<feature type="coiled-coil region" evidence="1">
    <location>
        <begin position="11"/>
        <end position="45"/>
    </location>
</feature>
<dbReference type="SUPFAM" id="SSF46946">
    <property type="entry name" value="S13-like H2TH domain"/>
    <property type="match status" value="1"/>
</dbReference>
<sequence length="113" mass="12303">MPLPPLSASQRAEALAKAAAARARRAELRDRLKRSEESLAAILALGQDDEVVGRMRVSALLQALPGIGRARAAQIMERLGIAASRRVRGLGPRQREALVAEFDGWPGRRDRIT</sequence>
<dbReference type="InterPro" id="IPR010979">
    <property type="entry name" value="Ribosomal_uS13-like_H2TH"/>
</dbReference>
<reference evidence="3 4" key="1">
    <citation type="journal article" date="2009" name="Genome Res.">
        <title>Complete genome of the cellulolytic thermophile Acidothermus cellulolyticus 11B provides insights into its ecophysiological and evolutionary adaptations.</title>
        <authorList>
            <person name="Barabote R.D."/>
            <person name="Xie G."/>
            <person name="Leu D.H."/>
            <person name="Normand P."/>
            <person name="Necsulea A."/>
            <person name="Daubin V."/>
            <person name="Medigue C."/>
            <person name="Adney W.S."/>
            <person name="Xu X.C."/>
            <person name="Lapidus A."/>
            <person name="Parales R.E."/>
            <person name="Detter C."/>
            <person name="Pujic P."/>
            <person name="Bruce D."/>
            <person name="Lavire C."/>
            <person name="Challacombe J.F."/>
            <person name="Brettin T.S."/>
            <person name="Berry A.M."/>
        </authorList>
    </citation>
    <scope>NUCLEOTIDE SEQUENCE [LARGE SCALE GENOMIC DNA]</scope>
    <source>
        <strain evidence="4">ATCC 43068 / DSM 8971 / 11B</strain>
    </source>
</reference>
<dbReference type="Proteomes" id="UP000008221">
    <property type="component" value="Chromosome"/>
</dbReference>
<dbReference type="STRING" id="351607.Acel_1294"/>
<name>A0LUF6_ACIC1</name>
<keyword evidence="1" id="KW-0175">Coiled coil</keyword>
<dbReference type="RefSeq" id="WP_011720129.1">
    <property type="nucleotide sequence ID" value="NC_008578.1"/>
</dbReference>
<feature type="domain" description="Integration host factor-like helix-two turn-helix" evidence="2">
    <location>
        <begin position="32"/>
        <end position="102"/>
    </location>
</feature>
<gene>
    <name evidence="3" type="ordered locus">Acel_1294</name>
</gene>
<evidence type="ECO:0000313" key="3">
    <source>
        <dbReference type="EMBL" id="ABK53066.1"/>
    </source>
</evidence>
<dbReference type="InterPro" id="IPR047806">
    <property type="entry name" value="IHF_actinobact"/>
</dbReference>
<dbReference type="OrthoDB" id="3197442at2"/>
<dbReference type="KEGG" id="ace:Acel_1294"/>
<keyword evidence="4" id="KW-1185">Reference proteome</keyword>
<dbReference type="AlphaFoldDB" id="A0LUF6"/>
<protein>
    <submittedName>
        <fullName evidence="3">Putative integration host factor MihF</fullName>
    </submittedName>
</protein>
<dbReference type="InterPro" id="IPR055201">
    <property type="entry name" value="IHF-like_H2TH"/>
</dbReference>
<dbReference type="GO" id="GO:0003676">
    <property type="term" value="F:nucleic acid binding"/>
    <property type="evidence" value="ECO:0007669"/>
    <property type="project" value="InterPro"/>
</dbReference>
<dbReference type="EMBL" id="CP000481">
    <property type="protein sequence ID" value="ABK53066.1"/>
    <property type="molecule type" value="Genomic_DNA"/>
</dbReference>
<evidence type="ECO:0000256" key="1">
    <source>
        <dbReference type="SAM" id="Coils"/>
    </source>
</evidence>
<dbReference type="eggNOG" id="COG0099">
    <property type="taxonomic scope" value="Bacteria"/>
</dbReference>
<dbReference type="Pfam" id="PF22525">
    <property type="entry name" value="H2TH_5"/>
    <property type="match status" value="1"/>
</dbReference>
<evidence type="ECO:0000259" key="2">
    <source>
        <dbReference type="Pfam" id="PF22525"/>
    </source>
</evidence>
<proteinExistence type="predicted"/>
<dbReference type="HOGENOM" id="CLU_151796_1_0_11"/>